<feature type="non-terminal residue" evidence="2">
    <location>
        <position position="1"/>
    </location>
</feature>
<organism evidence="2 3">
    <name type="scientific">Trifolium medium</name>
    <dbReference type="NCBI Taxonomy" id="97028"/>
    <lineage>
        <taxon>Eukaryota</taxon>
        <taxon>Viridiplantae</taxon>
        <taxon>Streptophyta</taxon>
        <taxon>Embryophyta</taxon>
        <taxon>Tracheophyta</taxon>
        <taxon>Spermatophyta</taxon>
        <taxon>Magnoliopsida</taxon>
        <taxon>eudicotyledons</taxon>
        <taxon>Gunneridae</taxon>
        <taxon>Pentapetalae</taxon>
        <taxon>rosids</taxon>
        <taxon>fabids</taxon>
        <taxon>Fabales</taxon>
        <taxon>Fabaceae</taxon>
        <taxon>Papilionoideae</taxon>
        <taxon>50 kb inversion clade</taxon>
        <taxon>NPAAA clade</taxon>
        <taxon>Hologalegina</taxon>
        <taxon>IRL clade</taxon>
        <taxon>Trifolieae</taxon>
        <taxon>Trifolium</taxon>
    </lineage>
</organism>
<dbReference type="EMBL" id="LXQA010596806">
    <property type="protein sequence ID" value="MCI61280.1"/>
    <property type="molecule type" value="Genomic_DNA"/>
</dbReference>
<name>A0A392TMB4_9FABA</name>
<protein>
    <submittedName>
        <fullName evidence="2">Uncharacterized protein</fullName>
    </submittedName>
</protein>
<keyword evidence="3" id="KW-1185">Reference proteome</keyword>
<feature type="region of interest" description="Disordered" evidence="1">
    <location>
        <begin position="1"/>
        <end position="88"/>
    </location>
</feature>
<evidence type="ECO:0000313" key="2">
    <source>
        <dbReference type="EMBL" id="MCI61280.1"/>
    </source>
</evidence>
<feature type="non-terminal residue" evidence="2">
    <location>
        <position position="88"/>
    </location>
</feature>
<comment type="caution">
    <text evidence="2">The sequence shown here is derived from an EMBL/GenBank/DDBJ whole genome shotgun (WGS) entry which is preliminary data.</text>
</comment>
<proteinExistence type="predicted"/>
<dbReference type="Proteomes" id="UP000265520">
    <property type="component" value="Unassembled WGS sequence"/>
</dbReference>
<evidence type="ECO:0000256" key="1">
    <source>
        <dbReference type="SAM" id="MobiDB-lite"/>
    </source>
</evidence>
<feature type="compositionally biased region" description="Basic and acidic residues" evidence="1">
    <location>
        <begin position="77"/>
        <end position="88"/>
    </location>
</feature>
<dbReference type="AlphaFoldDB" id="A0A392TMB4"/>
<accession>A0A392TMB4</accession>
<sequence length="88" mass="9590">LNTEETNPLIGQPTPQGPPQNMDHQDVIIADAPSGEKEGDLNLEGAHSTNDDQKQPQISQNDKAKSAEPTSSADYEWTTRTEDSLDDD</sequence>
<reference evidence="2 3" key="1">
    <citation type="journal article" date="2018" name="Front. Plant Sci.">
        <title>Red Clover (Trifolium pratense) and Zigzag Clover (T. medium) - A Picture of Genomic Similarities and Differences.</title>
        <authorList>
            <person name="Dluhosova J."/>
            <person name="Istvanek J."/>
            <person name="Nedelnik J."/>
            <person name="Repkova J."/>
        </authorList>
    </citation>
    <scope>NUCLEOTIDE SEQUENCE [LARGE SCALE GENOMIC DNA]</scope>
    <source>
        <strain evidence="3">cv. 10/8</strain>
        <tissue evidence="2">Leaf</tissue>
    </source>
</reference>
<evidence type="ECO:0000313" key="3">
    <source>
        <dbReference type="Proteomes" id="UP000265520"/>
    </source>
</evidence>